<protein>
    <submittedName>
        <fullName evidence="2">Uncharacterized protein</fullName>
    </submittedName>
</protein>
<evidence type="ECO:0000256" key="1">
    <source>
        <dbReference type="SAM" id="MobiDB-lite"/>
    </source>
</evidence>
<name>A0ABQ3ZUH3_9ACTN</name>
<proteinExistence type="predicted"/>
<feature type="compositionally biased region" description="Gly residues" evidence="1">
    <location>
        <begin position="80"/>
        <end position="89"/>
    </location>
</feature>
<sequence>MPLARLALFAGLRCVVRLGFRKDRFRPCAGDLIVYDPILYTVIEAAPDQQRTAPENKDHRDHPEPRPGNILQPPVQADGDTGGGGSMVG</sequence>
<accession>A0ABQ3ZUH3</accession>
<evidence type="ECO:0000313" key="2">
    <source>
        <dbReference type="EMBL" id="GIE22203.1"/>
    </source>
</evidence>
<feature type="compositionally biased region" description="Basic and acidic residues" evidence="1">
    <location>
        <begin position="54"/>
        <end position="65"/>
    </location>
</feature>
<reference evidence="2 3" key="1">
    <citation type="submission" date="2021-01" db="EMBL/GenBank/DDBJ databases">
        <title>Whole genome shotgun sequence of Actinoplanes humidus NBRC 14915.</title>
        <authorList>
            <person name="Komaki H."/>
            <person name="Tamura T."/>
        </authorList>
    </citation>
    <scope>NUCLEOTIDE SEQUENCE [LARGE SCALE GENOMIC DNA]</scope>
    <source>
        <strain evidence="2 3">NBRC 14915</strain>
    </source>
</reference>
<evidence type="ECO:0000313" key="3">
    <source>
        <dbReference type="Proteomes" id="UP000603200"/>
    </source>
</evidence>
<keyword evidence="3" id="KW-1185">Reference proteome</keyword>
<organism evidence="2 3">
    <name type="scientific">Winogradskya humida</name>
    <dbReference type="NCBI Taxonomy" id="113566"/>
    <lineage>
        <taxon>Bacteria</taxon>
        <taxon>Bacillati</taxon>
        <taxon>Actinomycetota</taxon>
        <taxon>Actinomycetes</taxon>
        <taxon>Micromonosporales</taxon>
        <taxon>Micromonosporaceae</taxon>
        <taxon>Winogradskya</taxon>
    </lineage>
</organism>
<dbReference type="EMBL" id="BOMN01000067">
    <property type="protein sequence ID" value="GIE22203.1"/>
    <property type="molecule type" value="Genomic_DNA"/>
</dbReference>
<feature type="region of interest" description="Disordered" evidence="1">
    <location>
        <begin position="46"/>
        <end position="89"/>
    </location>
</feature>
<comment type="caution">
    <text evidence="2">The sequence shown here is derived from an EMBL/GenBank/DDBJ whole genome shotgun (WGS) entry which is preliminary data.</text>
</comment>
<gene>
    <name evidence="2" type="ORF">Ahu01nite_053050</name>
</gene>
<dbReference type="Proteomes" id="UP000603200">
    <property type="component" value="Unassembled WGS sequence"/>
</dbReference>